<organism evidence="1 2">
    <name type="scientific">[Pantoea] beijingensis</name>
    <dbReference type="NCBI Taxonomy" id="1324864"/>
    <lineage>
        <taxon>Bacteria</taxon>
        <taxon>Pseudomonadati</taxon>
        <taxon>Pseudomonadota</taxon>
        <taxon>Gammaproteobacteria</taxon>
        <taxon>Enterobacterales</taxon>
        <taxon>Erwiniaceae</taxon>
        <taxon>Erwinia</taxon>
    </lineage>
</organism>
<evidence type="ECO:0000313" key="1">
    <source>
        <dbReference type="EMBL" id="RWR01969.1"/>
    </source>
</evidence>
<sequence length="76" mass="8251">MSRGWLGLVTDFFQCISRTGRFLSGICAWGRSLTILLPSILDAIFCLRRRSNPGGLKCNVLLSVRHSGCCGSGCSQ</sequence>
<evidence type="ECO:0000313" key="2">
    <source>
        <dbReference type="Proteomes" id="UP000288794"/>
    </source>
</evidence>
<proteinExistence type="predicted"/>
<comment type="caution">
    <text evidence="1">The sequence shown here is derived from an EMBL/GenBank/DDBJ whole genome shotgun (WGS) entry which is preliminary data.</text>
</comment>
<accession>A0A443ICX1</accession>
<reference evidence="1 2" key="1">
    <citation type="submission" date="2014-04" db="EMBL/GenBank/DDBJ databases">
        <title>Draft genome sequence of Pantoea beijingensis strain LMG 27579, an emerging pathogen to Pleurotus eryngii with potential industrial application.</title>
        <authorList>
            <person name="Xu F."/>
            <person name="Liu Y."/>
            <person name="Wang S."/>
            <person name="Yin Y."/>
            <person name="Ma Y."/>
            <person name="Zhao S."/>
            <person name="Rong C."/>
        </authorList>
    </citation>
    <scope>NUCLEOTIDE SEQUENCE [LARGE SCALE GENOMIC DNA]</scope>
    <source>
        <strain evidence="1 2">LMG 27579</strain>
    </source>
</reference>
<dbReference type="Proteomes" id="UP000288794">
    <property type="component" value="Unassembled WGS sequence"/>
</dbReference>
<keyword evidence="2" id="KW-1185">Reference proteome</keyword>
<dbReference type="EMBL" id="JMEE01000031">
    <property type="protein sequence ID" value="RWR01969.1"/>
    <property type="molecule type" value="Genomic_DNA"/>
</dbReference>
<dbReference type="AlphaFoldDB" id="A0A443ICX1"/>
<gene>
    <name evidence="1" type="ORF">ED28_10050</name>
</gene>
<protein>
    <submittedName>
        <fullName evidence="1">Uncharacterized protein</fullName>
    </submittedName>
</protein>
<name>A0A443ICX1_9GAMM</name>